<dbReference type="Pfam" id="PF13732">
    <property type="entry name" value="DrrA1-3_C"/>
    <property type="match status" value="1"/>
</dbReference>
<keyword evidence="2" id="KW-0813">Transport</keyword>
<reference evidence="6 7" key="1">
    <citation type="submission" date="2016-10" db="EMBL/GenBank/DDBJ databases">
        <authorList>
            <person name="de Groot N.N."/>
        </authorList>
    </citation>
    <scope>NUCLEOTIDE SEQUENCE [LARGE SCALE GENOMIC DNA]</scope>
    <source>
        <strain evidence="6 7">CGMCC 1.10434</strain>
    </source>
</reference>
<dbReference type="PANTHER" id="PTHR43335:SF11">
    <property type="entry name" value="ABC TRANSPORTER RELATED"/>
    <property type="match status" value="1"/>
</dbReference>
<keyword evidence="3" id="KW-0547">Nucleotide-binding</keyword>
<dbReference type="PANTHER" id="PTHR43335">
    <property type="entry name" value="ABC TRANSPORTER, ATP-BINDING PROTEIN"/>
    <property type="match status" value="1"/>
</dbReference>
<evidence type="ECO:0000313" key="6">
    <source>
        <dbReference type="EMBL" id="SEO65627.1"/>
    </source>
</evidence>
<accession>A0A1H8RH86</accession>
<evidence type="ECO:0000313" key="7">
    <source>
        <dbReference type="Proteomes" id="UP000199300"/>
    </source>
</evidence>
<keyword evidence="4 6" id="KW-0067">ATP-binding</keyword>
<comment type="similarity">
    <text evidence="1">Belongs to the ABC transporter superfamily.</text>
</comment>
<dbReference type="SMART" id="SM00382">
    <property type="entry name" value="AAA"/>
    <property type="match status" value="1"/>
</dbReference>
<evidence type="ECO:0000256" key="2">
    <source>
        <dbReference type="ARBA" id="ARBA00022448"/>
    </source>
</evidence>
<dbReference type="InterPro" id="IPR017871">
    <property type="entry name" value="ABC_transporter-like_CS"/>
</dbReference>
<dbReference type="OrthoDB" id="9804819at2"/>
<gene>
    <name evidence="6" type="ORF">SAMN04488134_11085</name>
</gene>
<organism evidence="6 7">
    <name type="scientific">Amphibacillus marinus</name>
    <dbReference type="NCBI Taxonomy" id="872970"/>
    <lineage>
        <taxon>Bacteria</taxon>
        <taxon>Bacillati</taxon>
        <taxon>Bacillota</taxon>
        <taxon>Bacilli</taxon>
        <taxon>Bacillales</taxon>
        <taxon>Bacillaceae</taxon>
        <taxon>Amphibacillus</taxon>
    </lineage>
</organism>
<dbReference type="SUPFAM" id="SSF52540">
    <property type="entry name" value="P-loop containing nucleoside triphosphate hydrolases"/>
    <property type="match status" value="1"/>
</dbReference>
<dbReference type="GO" id="GO:0005524">
    <property type="term" value="F:ATP binding"/>
    <property type="evidence" value="ECO:0007669"/>
    <property type="project" value="UniProtKB-KW"/>
</dbReference>
<dbReference type="PROSITE" id="PS00211">
    <property type="entry name" value="ABC_TRANSPORTER_1"/>
    <property type="match status" value="1"/>
</dbReference>
<evidence type="ECO:0000256" key="4">
    <source>
        <dbReference type="ARBA" id="ARBA00022840"/>
    </source>
</evidence>
<dbReference type="RefSeq" id="WP_091499214.1">
    <property type="nucleotide sequence ID" value="NZ_FODJ01000010.1"/>
</dbReference>
<dbReference type="STRING" id="872970.SAMN04488134_11085"/>
<dbReference type="InterPro" id="IPR025302">
    <property type="entry name" value="DrrA1/2-like_C"/>
</dbReference>
<evidence type="ECO:0000256" key="3">
    <source>
        <dbReference type="ARBA" id="ARBA00022741"/>
    </source>
</evidence>
<evidence type="ECO:0000256" key="1">
    <source>
        <dbReference type="ARBA" id="ARBA00005417"/>
    </source>
</evidence>
<dbReference type="Proteomes" id="UP000199300">
    <property type="component" value="Unassembled WGS sequence"/>
</dbReference>
<feature type="domain" description="ABC transporter" evidence="5">
    <location>
        <begin position="3"/>
        <end position="228"/>
    </location>
</feature>
<protein>
    <submittedName>
        <fullName evidence="6">ABC-2 type transport system ATP-binding protein</fullName>
    </submittedName>
</protein>
<keyword evidence="7" id="KW-1185">Reference proteome</keyword>
<dbReference type="AlphaFoldDB" id="A0A1H8RH86"/>
<dbReference type="InterPro" id="IPR027417">
    <property type="entry name" value="P-loop_NTPase"/>
</dbReference>
<dbReference type="PROSITE" id="PS50893">
    <property type="entry name" value="ABC_TRANSPORTER_2"/>
    <property type="match status" value="1"/>
</dbReference>
<name>A0A1H8RH86_9BACI</name>
<proteinExistence type="inferred from homology"/>
<evidence type="ECO:0000259" key="5">
    <source>
        <dbReference type="PROSITE" id="PS50893"/>
    </source>
</evidence>
<dbReference type="Gene3D" id="3.40.50.300">
    <property type="entry name" value="P-loop containing nucleotide triphosphate hydrolases"/>
    <property type="match status" value="1"/>
</dbReference>
<dbReference type="InterPro" id="IPR003593">
    <property type="entry name" value="AAA+_ATPase"/>
</dbReference>
<sequence>MRLKIDQLSKTFNQTQAVKDVSFTLEAGNCFALLGPNGAGKTTTLRMLSGLLKPTSGTIDFEGFTGHDIREKIGYLPQYPSFYGWMSGKEFLVYVGQLAALSKQESIKRADSLLELVGITKAKHRRISKYSGGMKQRLGIAQAMIHQPSLIMLDEPVSSLDPIGRREVLNLMEALKEKTTILFSTHILSDAEEISDGLILMHEGRVLEQGLLTELHEKYQSQKIELSFKAFSENQLAVLSALPGIREVTPSRTGLTCFINDPILARQSILAKTIEENWQLNQFSLAKMTLEEMFMEVIGQ</sequence>
<dbReference type="Pfam" id="PF00005">
    <property type="entry name" value="ABC_tran"/>
    <property type="match status" value="1"/>
</dbReference>
<dbReference type="CDD" id="cd03230">
    <property type="entry name" value="ABC_DR_subfamily_A"/>
    <property type="match status" value="1"/>
</dbReference>
<dbReference type="InterPro" id="IPR003439">
    <property type="entry name" value="ABC_transporter-like_ATP-bd"/>
</dbReference>
<dbReference type="GO" id="GO:0016887">
    <property type="term" value="F:ATP hydrolysis activity"/>
    <property type="evidence" value="ECO:0007669"/>
    <property type="project" value="InterPro"/>
</dbReference>
<dbReference type="EMBL" id="FODJ01000010">
    <property type="protein sequence ID" value="SEO65627.1"/>
    <property type="molecule type" value="Genomic_DNA"/>
</dbReference>